<dbReference type="InterPro" id="IPR025711">
    <property type="entry name" value="PepSY"/>
</dbReference>
<keyword evidence="3" id="KW-1185">Reference proteome</keyword>
<evidence type="ECO:0000259" key="1">
    <source>
        <dbReference type="Pfam" id="PF03413"/>
    </source>
</evidence>
<evidence type="ECO:0000313" key="3">
    <source>
        <dbReference type="Proteomes" id="UP001316087"/>
    </source>
</evidence>
<dbReference type="Gene3D" id="3.10.450.40">
    <property type="match status" value="1"/>
</dbReference>
<dbReference type="RefSeq" id="WP_241368892.1">
    <property type="nucleotide sequence ID" value="NZ_JAKZFC010000002.1"/>
</dbReference>
<gene>
    <name evidence="2" type="ORF">LZ480_08040</name>
</gene>
<comment type="caution">
    <text evidence="2">The sequence shown here is derived from an EMBL/GenBank/DDBJ whole genome shotgun (WGS) entry which is preliminary data.</text>
</comment>
<name>A0ABS9UBX2_9BACL</name>
<proteinExistence type="predicted"/>
<protein>
    <submittedName>
        <fullName evidence="2">PepSY domain-containing protein</fullName>
    </submittedName>
</protein>
<dbReference type="EMBL" id="JAKZFC010000002">
    <property type="protein sequence ID" value="MCH7321841.1"/>
    <property type="molecule type" value="Genomic_DNA"/>
</dbReference>
<dbReference type="Proteomes" id="UP001316087">
    <property type="component" value="Unassembled WGS sequence"/>
</dbReference>
<feature type="domain" description="PepSY" evidence="1">
    <location>
        <begin position="112"/>
        <end position="168"/>
    </location>
</feature>
<evidence type="ECO:0000313" key="2">
    <source>
        <dbReference type="EMBL" id="MCH7321841.1"/>
    </source>
</evidence>
<accession>A0ABS9UBX2</accession>
<sequence length="172" mass="19310">MNRKRALFIVTMIILTMFVVLAVKQLTTPKQLTIAEISKQVEQSYNAEIVSVVEKSDEFVTSFKKDGSVFEVSVNNETGQFSELTIIQQNNVPPTENTTEEQPSQPQIPTILTEQQVIEIALNEISGEIDSADFENTTDGGYYFVEMEQGNQEITIQIHAITGKILSIQYDD</sequence>
<reference evidence="2 3" key="1">
    <citation type="submission" date="2022-03" db="EMBL/GenBank/DDBJ databases">
        <authorList>
            <person name="Jo J.-H."/>
            <person name="Im W.-T."/>
        </authorList>
    </citation>
    <scope>NUCLEOTIDE SEQUENCE [LARGE SCALE GENOMIC DNA]</scope>
    <source>
        <strain evidence="2 3">MA9</strain>
    </source>
</reference>
<dbReference type="Pfam" id="PF03413">
    <property type="entry name" value="PepSY"/>
    <property type="match status" value="1"/>
</dbReference>
<organism evidence="2 3">
    <name type="scientific">Solibacillus palustris</name>
    <dbReference type="NCBI Taxonomy" id="2908203"/>
    <lineage>
        <taxon>Bacteria</taxon>
        <taxon>Bacillati</taxon>
        <taxon>Bacillota</taxon>
        <taxon>Bacilli</taxon>
        <taxon>Bacillales</taxon>
        <taxon>Caryophanaceae</taxon>
        <taxon>Solibacillus</taxon>
    </lineage>
</organism>